<dbReference type="OrthoDB" id="119926at2"/>
<dbReference type="Pfam" id="PF08592">
    <property type="entry name" value="Anthrone_oxy"/>
    <property type="match status" value="1"/>
</dbReference>
<dbReference type="RefSeq" id="WP_064886330.1">
    <property type="nucleotide sequence ID" value="NZ_LZIB01000035.1"/>
</dbReference>
<dbReference type="AlphaFoldDB" id="A0A1A1Z644"/>
<keyword evidence="1" id="KW-0812">Transmembrane</keyword>
<keyword evidence="1" id="KW-1133">Transmembrane helix</keyword>
<evidence type="ECO:0000313" key="2">
    <source>
        <dbReference type="EMBL" id="OBB84606.1"/>
    </source>
</evidence>
<evidence type="ECO:0000256" key="1">
    <source>
        <dbReference type="SAM" id="Phobius"/>
    </source>
</evidence>
<protein>
    <recommendedName>
        <fullName evidence="4">DUF1772 domain-containing protein</fullName>
    </recommendedName>
</protein>
<keyword evidence="1" id="KW-0472">Membrane</keyword>
<evidence type="ECO:0000313" key="3">
    <source>
        <dbReference type="Proteomes" id="UP000094008"/>
    </source>
</evidence>
<dbReference type="EMBL" id="LZSY01000158">
    <property type="protein sequence ID" value="OBB84606.1"/>
    <property type="molecule type" value="Genomic_DNA"/>
</dbReference>
<feature type="transmembrane region" description="Helical" evidence="1">
    <location>
        <begin position="49"/>
        <end position="71"/>
    </location>
</feature>
<dbReference type="Proteomes" id="UP000094008">
    <property type="component" value="Unassembled WGS sequence"/>
</dbReference>
<comment type="caution">
    <text evidence="2">The sequence shown here is derived from an EMBL/GenBank/DDBJ whole genome shotgun (WGS) entry which is preliminary data.</text>
</comment>
<feature type="transmembrane region" description="Helical" evidence="1">
    <location>
        <begin position="6"/>
        <end position="28"/>
    </location>
</feature>
<dbReference type="InterPro" id="IPR013901">
    <property type="entry name" value="Anthrone_oxy"/>
</dbReference>
<organism evidence="2 3">
    <name type="scientific">Mycolicibacterium peregrinum</name>
    <name type="common">Mycobacterium peregrinum</name>
    <dbReference type="NCBI Taxonomy" id="43304"/>
    <lineage>
        <taxon>Bacteria</taxon>
        <taxon>Bacillati</taxon>
        <taxon>Actinomycetota</taxon>
        <taxon>Actinomycetes</taxon>
        <taxon>Mycobacteriales</taxon>
        <taxon>Mycobacteriaceae</taxon>
        <taxon>Mycolicibacterium</taxon>
    </lineage>
</organism>
<evidence type="ECO:0008006" key="4">
    <source>
        <dbReference type="Google" id="ProtNLM"/>
    </source>
</evidence>
<reference evidence="3" key="1">
    <citation type="submission" date="2016-06" db="EMBL/GenBank/DDBJ databases">
        <authorList>
            <person name="Sutton G."/>
            <person name="Brinkac L."/>
            <person name="Sanka R."/>
            <person name="Adams M."/>
            <person name="Lau E."/>
            <person name="Mehaffy C."/>
            <person name="Tameris M."/>
            <person name="Hatherill M."/>
            <person name="Hanekom W."/>
            <person name="Mahomed H."/>
            <person name="Mcshane H."/>
        </authorList>
    </citation>
    <scope>NUCLEOTIDE SEQUENCE [LARGE SCALE GENOMIC DNA]</scope>
    <source>
        <strain evidence="3">852002-10433_SCH5171157</strain>
    </source>
</reference>
<gene>
    <name evidence="2" type="ORF">A5779_05370</name>
</gene>
<name>A0A1A1Z644_MYCPR</name>
<accession>A0A1A1Z644</accession>
<sequence length="150" mass="15785">MEEIVQILAVIITGPLLGVEFGVAAFTNPILQRLPDAAYRQARGTGAKILGTAMPFWYMAAVALMIAAAVFRPGPLLITPVVLMALVILLTLTTLVPINNRVAAGSGGDGGGGEDPGQFHELVSRWDRLHWVRVGLVAAAFVCLVLAGAR</sequence>
<feature type="transmembrane region" description="Helical" evidence="1">
    <location>
        <begin position="77"/>
        <end position="98"/>
    </location>
</feature>
<feature type="transmembrane region" description="Helical" evidence="1">
    <location>
        <begin position="131"/>
        <end position="149"/>
    </location>
</feature>
<proteinExistence type="predicted"/>